<feature type="compositionally biased region" description="Acidic residues" evidence="3">
    <location>
        <begin position="519"/>
        <end position="533"/>
    </location>
</feature>
<dbReference type="InterPro" id="IPR008220">
    <property type="entry name" value="HAT_MetX-like"/>
</dbReference>
<dbReference type="EMBL" id="MCOG01000006">
    <property type="protein sequence ID" value="ORY84029.1"/>
    <property type="molecule type" value="Genomic_DNA"/>
</dbReference>
<sequence>MFLSKPFISKVKGSIQPLSSVTNTIFNNNKCSFTTTTPTKHLSLNNNTTKIPNVNVLLRPKKSPSTLNKKIDKPQKFFTPKTENKMQVIDPSEYTHPFFKLPYEQTIVKIPDFELESGQVLKNPQVAYKTYGKLNETRDNVIVICHALTGSCDVEDWWGPLIGPGKPFDPNIYFIFCGNVLGSPYGSTSPITINPETGRPYGPDFPLTTIRDDVKIHKYILDQLNVKSVEYVVGGSLGGMHAFEWAFFGKEYVHNVVAIATSAYQSAWLIAWNEAQRQCIFCDPNYSNGYYTEDKKPDLGLQNARIQGLMTYRSNISFQKRFDRKIMKVKEVDPKKNNLKSLNALIHNEGNRSLRLDNQKKRKPLPKSQYTKENLILKPYVYSAQSYLRYQADRFVKRFDANCYIALTRKLDSFDISRGRFESVDEALKSIQQNMLVLTIKSDGVFCVEEQEKVVKNVPNSEMHFIKSEDGHDGFLLEFQQVIDYIIGFMKKITPKYPVGQYKLTEDNKPTRTSTFGEVEVEDDEEETEDKSD</sequence>
<dbReference type="PANTHER" id="PTHR32268">
    <property type="entry name" value="HOMOSERINE O-ACETYLTRANSFERASE"/>
    <property type="match status" value="1"/>
</dbReference>
<feature type="region of interest" description="Disordered" evidence="3">
    <location>
        <begin position="503"/>
        <end position="533"/>
    </location>
</feature>
<dbReference type="AlphaFoldDB" id="A0A1Y2FJC6"/>
<evidence type="ECO:0000256" key="3">
    <source>
        <dbReference type="SAM" id="MobiDB-lite"/>
    </source>
</evidence>
<evidence type="ECO:0000313" key="5">
    <source>
        <dbReference type="EMBL" id="ORY84029.1"/>
    </source>
</evidence>
<dbReference type="PANTHER" id="PTHR32268:SF11">
    <property type="entry name" value="HOMOSERINE O-ACETYLTRANSFERASE"/>
    <property type="match status" value="1"/>
</dbReference>
<dbReference type="Proteomes" id="UP000193920">
    <property type="component" value="Unassembled WGS sequence"/>
</dbReference>
<gene>
    <name evidence="5" type="ORF">LY90DRAFT_660388</name>
</gene>
<dbReference type="InterPro" id="IPR000073">
    <property type="entry name" value="AB_hydrolase_1"/>
</dbReference>
<dbReference type="GO" id="GO:0009086">
    <property type="term" value="P:methionine biosynthetic process"/>
    <property type="evidence" value="ECO:0007669"/>
    <property type="project" value="TreeGrafter"/>
</dbReference>
<reference evidence="5 6" key="1">
    <citation type="submission" date="2016-08" db="EMBL/GenBank/DDBJ databases">
        <title>A Parts List for Fungal Cellulosomes Revealed by Comparative Genomics.</title>
        <authorList>
            <consortium name="DOE Joint Genome Institute"/>
            <person name="Haitjema C.H."/>
            <person name="Gilmore S.P."/>
            <person name="Henske J.K."/>
            <person name="Solomon K.V."/>
            <person name="De Groot R."/>
            <person name="Kuo A."/>
            <person name="Mondo S.J."/>
            <person name="Salamov A.A."/>
            <person name="Labutti K."/>
            <person name="Zhao Z."/>
            <person name="Chiniquy J."/>
            <person name="Barry K."/>
            <person name="Brewer H.M."/>
            <person name="Purvine S.O."/>
            <person name="Wright A.T."/>
            <person name="Boxma B."/>
            <person name="Van Alen T."/>
            <person name="Hackstein J.H."/>
            <person name="Baker S.E."/>
            <person name="Grigoriev I.V."/>
            <person name="O'Malley M.A."/>
        </authorList>
    </citation>
    <scope>NUCLEOTIDE SEQUENCE [LARGE SCALE GENOMIC DNA]</scope>
    <source>
        <strain evidence="5 6">G1</strain>
    </source>
</reference>
<accession>A0A1Y2FJC6</accession>
<name>A0A1Y2FJC6_9FUNG</name>
<evidence type="ECO:0000259" key="4">
    <source>
        <dbReference type="Pfam" id="PF00561"/>
    </source>
</evidence>
<keyword evidence="2 5" id="KW-0808">Transferase</keyword>
<dbReference type="InterPro" id="IPR029058">
    <property type="entry name" value="AB_hydrolase_fold"/>
</dbReference>
<dbReference type="NCBIfam" id="NF001209">
    <property type="entry name" value="PRK00175.1"/>
    <property type="match status" value="1"/>
</dbReference>
<dbReference type="NCBIfam" id="TIGR01392">
    <property type="entry name" value="homoserO_Ac_trn"/>
    <property type="match status" value="1"/>
</dbReference>
<feature type="domain" description="AB hydrolase-1" evidence="4">
    <location>
        <begin position="140"/>
        <end position="477"/>
    </location>
</feature>
<comment type="similarity">
    <text evidence="1">Belongs to the AB hydrolase superfamily. MetX family.</text>
</comment>
<dbReference type="Gene3D" id="3.40.50.1820">
    <property type="entry name" value="alpha/beta hydrolase"/>
    <property type="match status" value="1"/>
</dbReference>
<comment type="caution">
    <text evidence="5">The sequence shown here is derived from an EMBL/GenBank/DDBJ whole genome shotgun (WGS) entry which is preliminary data.</text>
</comment>
<evidence type="ECO:0000313" key="6">
    <source>
        <dbReference type="Proteomes" id="UP000193920"/>
    </source>
</evidence>
<protein>
    <submittedName>
        <fullName evidence="5">Homoserine O-acetyltransferase</fullName>
    </submittedName>
</protein>
<proteinExistence type="inferred from homology"/>
<dbReference type="GO" id="GO:0004414">
    <property type="term" value="F:homoserine O-acetyltransferase activity"/>
    <property type="evidence" value="ECO:0007669"/>
    <property type="project" value="TreeGrafter"/>
</dbReference>
<organism evidence="5 6">
    <name type="scientific">Neocallimastix californiae</name>
    <dbReference type="NCBI Taxonomy" id="1754190"/>
    <lineage>
        <taxon>Eukaryota</taxon>
        <taxon>Fungi</taxon>
        <taxon>Fungi incertae sedis</taxon>
        <taxon>Chytridiomycota</taxon>
        <taxon>Chytridiomycota incertae sedis</taxon>
        <taxon>Neocallimastigomycetes</taxon>
        <taxon>Neocallimastigales</taxon>
        <taxon>Neocallimastigaceae</taxon>
        <taxon>Neocallimastix</taxon>
    </lineage>
</organism>
<evidence type="ECO:0000256" key="1">
    <source>
        <dbReference type="ARBA" id="ARBA00006886"/>
    </source>
</evidence>
<dbReference type="GO" id="GO:0009092">
    <property type="term" value="P:homoserine metabolic process"/>
    <property type="evidence" value="ECO:0007669"/>
    <property type="project" value="TreeGrafter"/>
</dbReference>
<dbReference type="STRING" id="1754190.A0A1Y2FJC6"/>
<keyword evidence="6" id="KW-1185">Reference proteome</keyword>
<dbReference type="HAMAP" id="MF_00296">
    <property type="entry name" value="MetX_acyltransf"/>
    <property type="match status" value="1"/>
</dbReference>
<dbReference type="Pfam" id="PF00561">
    <property type="entry name" value="Abhydrolase_1"/>
    <property type="match status" value="1"/>
</dbReference>
<dbReference type="OrthoDB" id="191364at2759"/>
<dbReference type="SUPFAM" id="SSF53474">
    <property type="entry name" value="alpha/beta-Hydrolases"/>
    <property type="match status" value="1"/>
</dbReference>
<evidence type="ECO:0000256" key="2">
    <source>
        <dbReference type="ARBA" id="ARBA00022679"/>
    </source>
</evidence>